<dbReference type="InterPro" id="IPR001466">
    <property type="entry name" value="Beta-lactam-related"/>
</dbReference>
<dbReference type="PANTHER" id="PTHR43283:SF7">
    <property type="entry name" value="BETA-LACTAMASE-RELATED DOMAIN-CONTAINING PROTEIN"/>
    <property type="match status" value="1"/>
</dbReference>
<dbReference type="Gene3D" id="3.40.710.10">
    <property type="entry name" value="DD-peptidase/beta-lactamase superfamily"/>
    <property type="match status" value="1"/>
</dbReference>
<organism evidence="3 4">
    <name type="scientific">Paludisphaera mucosa</name>
    <dbReference type="NCBI Taxonomy" id="3030827"/>
    <lineage>
        <taxon>Bacteria</taxon>
        <taxon>Pseudomonadati</taxon>
        <taxon>Planctomycetota</taxon>
        <taxon>Planctomycetia</taxon>
        <taxon>Isosphaerales</taxon>
        <taxon>Isosphaeraceae</taxon>
        <taxon>Paludisphaera</taxon>
    </lineage>
</organism>
<feature type="chain" id="PRO_5047531225" evidence="1">
    <location>
        <begin position="21"/>
        <end position="493"/>
    </location>
</feature>
<keyword evidence="1" id="KW-0732">Signal</keyword>
<sequence>MKRSWRAAVLCAFVGASASASEPLSRGEPEAQGVSSAAIREFVLGADAIDSFHSVMLVRHGKVVAEGWWAPFDAETRHALFSLSKSFTSTAVGLAAAEGKLSVDDPVLKFFPEDAPAEPSANLKAMRVSDLLRMSTGHQDEPKRPDDQVWTKVFLGHPVPNKPGTHFLYNTSGTYMASAIVQKATGQTVLDYLRPRLFDPLGIDDPEWGASPQGVSLGGYGLSVRTEDIAKFGQLYLQKGRWNGKQLVPEAWVAAATKLQTSNGSNPKSDWEQGYGYQFWRARHGAYRGDGAFGQYCVVMPEQDAVLAVTSAVKDMQSVLDLAWDRLLPGLKKDALPPDPAAREALAQALRNLKMKPPEGAAAPGSSVKAVGRTFAFEPNPRKLEALRVEQGGANEGSITLVLRVDGAERRIPCGRGEWTKSRAAVAGFPEQPAAAAAAWTADDVLTAKVVLVESPFNVTYRIKFEGDRVTVDPEVNVAFGATRGAPLVGKAE</sequence>
<dbReference type="EC" id="3.-.-.-" evidence="3"/>
<dbReference type="SUPFAM" id="SSF56601">
    <property type="entry name" value="beta-lactamase/transpeptidase-like"/>
    <property type="match status" value="1"/>
</dbReference>
<name>A0ABT6FJT8_9BACT</name>
<comment type="caution">
    <text evidence="3">The sequence shown here is derived from an EMBL/GenBank/DDBJ whole genome shotgun (WGS) entry which is preliminary data.</text>
</comment>
<feature type="signal peptide" evidence="1">
    <location>
        <begin position="1"/>
        <end position="20"/>
    </location>
</feature>
<protein>
    <submittedName>
        <fullName evidence="3">Serine hydrolase</fullName>
        <ecNumber evidence="3">3.-.-.-</ecNumber>
    </submittedName>
</protein>
<dbReference type="PANTHER" id="PTHR43283">
    <property type="entry name" value="BETA-LACTAMASE-RELATED"/>
    <property type="match status" value="1"/>
</dbReference>
<dbReference type="Pfam" id="PF00144">
    <property type="entry name" value="Beta-lactamase"/>
    <property type="match status" value="1"/>
</dbReference>
<evidence type="ECO:0000259" key="2">
    <source>
        <dbReference type="Pfam" id="PF00144"/>
    </source>
</evidence>
<evidence type="ECO:0000256" key="1">
    <source>
        <dbReference type="SAM" id="SignalP"/>
    </source>
</evidence>
<accession>A0ABT6FJT8</accession>
<dbReference type="GO" id="GO:0016787">
    <property type="term" value="F:hydrolase activity"/>
    <property type="evidence" value="ECO:0007669"/>
    <property type="project" value="UniProtKB-KW"/>
</dbReference>
<dbReference type="InterPro" id="IPR050789">
    <property type="entry name" value="Diverse_Enzym_Activities"/>
</dbReference>
<dbReference type="RefSeq" id="WP_277864081.1">
    <property type="nucleotide sequence ID" value="NZ_JARRAG010000002.1"/>
</dbReference>
<evidence type="ECO:0000313" key="3">
    <source>
        <dbReference type="EMBL" id="MDG3007809.1"/>
    </source>
</evidence>
<proteinExistence type="predicted"/>
<dbReference type="EMBL" id="JARRAG010000002">
    <property type="protein sequence ID" value="MDG3007809.1"/>
    <property type="molecule type" value="Genomic_DNA"/>
</dbReference>
<gene>
    <name evidence="3" type="ORF">PZE19_28940</name>
</gene>
<keyword evidence="3" id="KW-0378">Hydrolase</keyword>
<evidence type="ECO:0000313" key="4">
    <source>
        <dbReference type="Proteomes" id="UP001216907"/>
    </source>
</evidence>
<dbReference type="InterPro" id="IPR012338">
    <property type="entry name" value="Beta-lactam/transpept-like"/>
</dbReference>
<keyword evidence="4" id="KW-1185">Reference proteome</keyword>
<reference evidence="3 4" key="1">
    <citation type="submission" date="2023-03" db="EMBL/GenBank/DDBJ databases">
        <title>Paludisphaera mucosa sp. nov. a novel planctomycete from northern fen.</title>
        <authorList>
            <person name="Ivanova A."/>
        </authorList>
    </citation>
    <scope>NUCLEOTIDE SEQUENCE [LARGE SCALE GENOMIC DNA]</scope>
    <source>
        <strain evidence="3 4">Pla2</strain>
    </source>
</reference>
<feature type="domain" description="Beta-lactamase-related" evidence="2">
    <location>
        <begin position="54"/>
        <end position="315"/>
    </location>
</feature>
<dbReference type="Proteomes" id="UP001216907">
    <property type="component" value="Unassembled WGS sequence"/>
</dbReference>